<gene>
    <name evidence="3" type="ORF">SAMN06265827_13928</name>
</gene>
<reference evidence="4" key="1">
    <citation type="submission" date="2017-09" db="EMBL/GenBank/DDBJ databases">
        <authorList>
            <person name="Varghese N."/>
            <person name="Submissions S."/>
        </authorList>
    </citation>
    <scope>NUCLEOTIDE SEQUENCE [LARGE SCALE GENOMIC DNA]</scope>
    <source>
        <strain evidence="4">MSL47</strain>
    </source>
</reference>
<feature type="domain" description="Right handed beta helix" evidence="2">
    <location>
        <begin position="99"/>
        <end position="217"/>
    </location>
</feature>
<dbReference type="EMBL" id="OBDZ01000039">
    <property type="protein sequence ID" value="SNY45756.1"/>
    <property type="molecule type" value="Genomic_DNA"/>
</dbReference>
<dbReference type="SMART" id="SM00710">
    <property type="entry name" value="PbH1"/>
    <property type="match status" value="7"/>
</dbReference>
<dbReference type="RefSeq" id="WP_097019439.1">
    <property type="nucleotide sequence ID" value="NZ_OBDZ01000039.1"/>
</dbReference>
<evidence type="ECO:0000313" key="3">
    <source>
        <dbReference type="EMBL" id="SNY45756.1"/>
    </source>
</evidence>
<protein>
    <submittedName>
        <fullName evidence="3">Parallel beta-helix repeat (Two copies)</fullName>
    </submittedName>
</protein>
<dbReference type="OrthoDB" id="2572381at2"/>
<dbReference type="InterPro" id="IPR022441">
    <property type="entry name" value="Para_beta_helix_rpt-2"/>
</dbReference>
<dbReference type="Gene3D" id="2.160.20.10">
    <property type="entry name" value="Single-stranded right-handed beta-helix, Pectin lyase-like"/>
    <property type="match status" value="1"/>
</dbReference>
<dbReference type="InterPro" id="IPR012334">
    <property type="entry name" value="Pectin_lyas_fold"/>
</dbReference>
<keyword evidence="4" id="KW-1185">Reference proteome</keyword>
<dbReference type="AlphaFoldDB" id="A0A285IFB3"/>
<feature type="compositionally biased region" description="Polar residues" evidence="1">
    <location>
        <begin position="405"/>
        <end position="424"/>
    </location>
</feature>
<dbReference type="Pfam" id="PF13229">
    <property type="entry name" value="Beta_helix"/>
    <property type="match status" value="2"/>
</dbReference>
<dbReference type="InterPro" id="IPR006626">
    <property type="entry name" value="PbH1"/>
</dbReference>
<sequence length="424" mass="44922">MARIPSLLRNVSFSVPVTFVVSAPDSKNADRADFKVPQGSVNAEVVINQAINQLSPNGGEIKLLEGTYIISGPIKLKDNVKLEGSSNSTLITIADNFNVDINALQNGDLSAVNTNITIRELNIDMNRANQSSGVMNGMKFYNIDGLTCRDCKVINANNRGIDVDGGNNITINDCRCTDNGDNGVSIVNSDGCTVNSTACFNNGGGGIYIESLTAPYFVRSSLCINNAQTGIAILFSDNGNLTDNISRNNGDNGLLLLDCDKTVISDSTLINNVSNGMALSNVNFSTVTANLMEGNSLSGMNVTGASSSDITSNQVLDNGQHGFSFTNIDHCNIISNHARHNSVSAATTYNNFNFVGSTGSITEFCNVQTNKAVSAGTVQYGIFLSVNTANNFVTNNDLIEGGETANFQDNGTNNRKNPGNRTTV</sequence>
<evidence type="ECO:0000256" key="1">
    <source>
        <dbReference type="SAM" id="MobiDB-lite"/>
    </source>
</evidence>
<proteinExistence type="predicted"/>
<accession>A0A285IFB3</accession>
<evidence type="ECO:0000259" key="2">
    <source>
        <dbReference type="Pfam" id="PF13229"/>
    </source>
</evidence>
<evidence type="ECO:0000313" key="4">
    <source>
        <dbReference type="Proteomes" id="UP000219573"/>
    </source>
</evidence>
<dbReference type="InterPro" id="IPR011050">
    <property type="entry name" value="Pectin_lyase_fold/virulence"/>
</dbReference>
<dbReference type="SUPFAM" id="SSF51126">
    <property type="entry name" value="Pectin lyase-like"/>
    <property type="match status" value="2"/>
</dbReference>
<dbReference type="NCBIfam" id="TIGR03804">
    <property type="entry name" value="para_beta_helix"/>
    <property type="match status" value="1"/>
</dbReference>
<dbReference type="InterPro" id="IPR039448">
    <property type="entry name" value="Beta_helix"/>
</dbReference>
<name>A0A285IFB3_9FIRM</name>
<dbReference type="Proteomes" id="UP000219573">
    <property type="component" value="Unassembled WGS sequence"/>
</dbReference>
<organism evidence="3 4">
    <name type="scientific">Orenia metallireducens</name>
    <dbReference type="NCBI Taxonomy" id="1413210"/>
    <lineage>
        <taxon>Bacteria</taxon>
        <taxon>Bacillati</taxon>
        <taxon>Bacillota</taxon>
        <taxon>Clostridia</taxon>
        <taxon>Halanaerobiales</taxon>
        <taxon>Halobacteroidaceae</taxon>
        <taxon>Orenia</taxon>
    </lineage>
</organism>
<feature type="region of interest" description="Disordered" evidence="1">
    <location>
        <begin position="403"/>
        <end position="424"/>
    </location>
</feature>
<feature type="domain" description="Right handed beta helix" evidence="2">
    <location>
        <begin position="230"/>
        <end position="397"/>
    </location>
</feature>